<dbReference type="AlphaFoldDB" id="A0A7Y9NJR5"/>
<sequence>MKCAAGAARVDFSKAERYPEGEMSRLHLHHGHSHHHAKSVLAAVSGVAK</sequence>
<proteinExistence type="predicted"/>
<dbReference type="Proteomes" id="UP000534186">
    <property type="component" value="Unassembled WGS sequence"/>
</dbReference>
<evidence type="ECO:0000313" key="1">
    <source>
        <dbReference type="EMBL" id="NYF50634.1"/>
    </source>
</evidence>
<gene>
    <name evidence="1" type="ORF">HDF12_000999</name>
</gene>
<evidence type="ECO:0000313" key="2">
    <source>
        <dbReference type="Proteomes" id="UP000534186"/>
    </source>
</evidence>
<accession>A0A7Y9NJR5</accession>
<reference evidence="1 2" key="1">
    <citation type="submission" date="2020-07" db="EMBL/GenBank/DDBJ databases">
        <title>Genomic Encyclopedia of Type Strains, Phase IV (KMG-V): Genome sequencing to study the core and pangenomes of soil and plant-associated prokaryotes.</title>
        <authorList>
            <person name="Whitman W."/>
        </authorList>
    </citation>
    <scope>NUCLEOTIDE SEQUENCE [LARGE SCALE GENOMIC DNA]</scope>
    <source>
        <strain evidence="1 2">M8UP30</strain>
    </source>
</reference>
<name>A0A7Y9NJR5_9BACT</name>
<protein>
    <submittedName>
        <fullName evidence="1">Uncharacterized protein</fullName>
    </submittedName>
</protein>
<organism evidence="1 2">
    <name type="scientific">Tunturiibacter lichenicola</name>
    <dbReference type="NCBI Taxonomy" id="2051959"/>
    <lineage>
        <taxon>Bacteria</taxon>
        <taxon>Pseudomonadati</taxon>
        <taxon>Acidobacteriota</taxon>
        <taxon>Terriglobia</taxon>
        <taxon>Terriglobales</taxon>
        <taxon>Acidobacteriaceae</taxon>
        <taxon>Tunturiibacter</taxon>
    </lineage>
</organism>
<dbReference type="EMBL" id="JACCCV010000001">
    <property type="protein sequence ID" value="NYF50634.1"/>
    <property type="molecule type" value="Genomic_DNA"/>
</dbReference>
<comment type="caution">
    <text evidence="1">The sequence shown here is derived from an EMBL/GenBank/DDBJ whole genome shotgun (WGS) entry which is preliminary data.</text>
</comment>